<keyword evidence="1" id="KW-0472">Membrane</keyword>
<dbReference type="RefSeq" id="WP_129453509.1">
    <property type="nucleotide sequence ID" value="NZ_JACXYX010000007.1"/>
</dbReference>
<protein>
    <submittedName>
        <fullName evidence="2">Uncharacterized protein</fullName>
    </submittedName>
</protein>
<dbReference type="Proteomes" id="UP000293291">
    <property type="component" value="Unassembled WGS sequence"/>
</dbReference>
<dbReference type="AlphaFoldDB" id="A0A4Q2SIQ0"/>
<name>A0A4Q2SIQ0_9ACTN</name>
<reference evidence="2 3" key="1">
    <citation type="submission" date="2019-01" db="EMBL/GenBank/DDBJ databases">
        <title>Novel species of Nocardioides.</title>
        <authorList>
            <person name="Liu Q."/>
            <person name="Xin Y.-H."/>
        </authorList>
    </citation>
    <scope>NUCLEOTIDE SEQUENCE [LARGE SCALE GENOMIC DNA]</scope>
    <source>
        <strain evidence="2 3">CGMCC 4.6875</strain>
    </source>
</reference>
<keyword evidence="3" id="KW-1185">Reference proteome</keyword>
<dbReference type="EMBL" id="SDWU01000003">
    <property type="protein sequence ID" value="RYC03910.1"/>
    <property type="molecule type" value="Genomic_DNA"/>
</dbReference>
<evidence type="ECO:0000313" key="2">
    <source>
        <dbReference type="EMBL" id="RYC03910.1"/>
    </source>
</evidence>
<keyword evidence="1" id="KW-0812">Transmembrane</keyword>
<accession>A0A4Q2SIQ0</accession>
<proteinExistence type="predicted"/>
<gene>
    <name evidence="2" type="ORF">EUA07_02930</name>
</gene>
<organism evidence="2 3">
    <name type="scientific">Nocardioides ganghwensis</name>
    <dbReference type="NCBI Taxonomy" id="252230"/>
    <lineage>
        <taxon>Bacteria</taxon>
        <taxon>Bacillati</taxon>
        <taxon>Actinomycetota</taxon>
        <taxon>Actinomycetes</taxon>
        <taxon>Propionibacteriales</taxon>
        <taxon>Nocardioidaceae</taxon>
        <taxon>Nocardioides</taxon>
    </lineage>
</organism>
<keyword evidence="1" id="KW-1133">Transmembrane helix</keyword>
<comment type="caution">
    <text evidence="2">The sequence shown here is derived from an EMBL/GenBank/DDBJ whole genome shotgun (WGS) entry which is preliminary data.</text>
</comment>
<sequence>MTTAPRPVRRRRRDWIRARLRGDHEEDGVFRPVRLPLWIDLGVAALIVLVAAGGFVGFFLWLARTQVR</sequence>
<evidence type="ECO:0000256" key="1">
    <source>
        <dbReference type="SAM" id="Phobius"/>
    </source>
</evidence>
<evidence type="ECO:0000313" key="3">
    <source>
        <dbReference type="Proteomes" id="UP000293291"/>
    </source>
</evidence>
<feature type="transmembrane region" description="Helical" evidence="1">
    <location>
        <begin position="37"/>
        <end position="63"/>
    </location>
</feature>